<dbReference type="InterPro" id="IPR001762">
    <property type="entry name" value="Disintegrin_dom"/>
</dbReference>
<organism evidence="10 11">
    <name type="scientific">Rhodotorula diobovata</name>
    <dbReference type="NCBI Taxonomy" id="5288"/>
    <lineage>
        <taxon>Eukaryota</taxon>
        <taxon>Fungi</taxon>
        <taxon>Dikarya</taxon>
        <taxon>Basidiomycota</taxon>
        <taxon>Pucciniomycotina</taxon>
        <taxon>Microbotryomycetes</taxon>
        <taxon>Sporidiobolales</taxon>
        <taxon>Sporidiobolaceae</taxon>
        <taxon>Rhodotorula</taxon>
    </lineage>
</organism>
<feature type="binding site" evidence="4">
    <location>
        <position position="569"/>
    </location>
    <ligand>
        <name>Zn(2+)</name>
        <dbReference type="ChEBI" id="CHEBI:29105"/>
        <note>catalytic</note>
    </ligand>
</feature>
<dbReference type="AlphaFoldDB" id="A0A5C5G1E1"/>
<dbReference type="PROSITE" id="PS50215">
    <property type="entry name" value="ADAM_MEPRO"/>
    <property type="match status" value="1"/>
</dbReference>
<dbReference type="Proteomes" id="UP000311382">
    <property type="component" value="Unassembled WGS sequence"/>
</dbReference>
<feature type="domain" description="Peptidase M12B" evidence="9">
    <location>
        <begin position="403"/>
        <end position="638"/>
    </location>
</feature>
<evidence type="ECO:0000256" key="5">
    <source>
        <dbReference type="SAM" id="MobiDB-lite"/>
    </source>
</evidence>
<keyword evidence="6" id="KW-0472">Membrane</keyword>
<accession>A0A5C5G1E1</accession>
<keyword evidence="10" id="KW-0482">Metalloprotease</keyword>
<keyword evidence="10" id="KW-0378">Hydrolase</keyword>
<feature type="transmembrane region" description="Helical" evidence="6">
    <location>
        <begin position="835"/>
        <end position="855"/>
    </location>
</feature>
<dbReference type="Pfam" id="PF00200">
    <property type="entry name" value="Disintegrin"/>
    <property type="match status" value="1"/>
</dbReference>
<feature type="domain" description="Disintegrin" evidence="8">
    <location>
        <begin position="649"/>
        <end position="736"/>
    </location>
</feature>
<dbReference type="SMART" id="SM00050">
    <property type="entry name" value="DISIN"/>
    <property type="match status" value="1"/>
</dbReference>
<keyword evidence="4" id="KW-0862">Zinc</keyword>
<keyword evidence="1" id="KW-1015">Disulfide bond</keyword>
<dbReference type="EMBL" id="SOZI01000018">
    <property type="protein sequence ID" value="TNY22940.1"/>
    <property type="molecule type" value="Genomic_DNA"/>
</dbReference>
<feature type="signal peptide" evidence="7">
    <location>
        <begin position="1"/>
        <end position="28"/>
    </location>
</feature>
<dbReference type="InterPro" id="IPR001590">
    <property type="entry name" value="Peptidase_M12B"/>
</dbReference>
<evidence type="ECO:0000256" key="7">
    <source>
        <dbReference type="SAM" id="SignalP"/>
    </source>
</evidence>
<dbReference type="SUPFAM" id="SSF57552">
    <property type="entry name" value="Blood coagulation inhibitor (disintegrin)"/>
    <property type="match status" value="1"/>
</dbReference>
<dbReference type="InterPro" id="IPR036436">
    <property type="entry name" value="Disintegrin_dom_sf"/>
</dbReference>
<dbReference type="InterPro" id="IPR051489">
    <property type="entry name" value="ADAM_Metalloproteinase"/>
</dbReference>
<comment type="caution">
    <text evidence="4">Lacks conserved residue(s) required for the propagation of feature annotation.</text>
</comment>
<dbReference type="SUPFAM" id="SSF55486">
    <property type="entry name" value="Metalloproteases ('zincins'), catalytic domain"/>
    <property type="match status" value="1"/>
</dbReference>
<comment type="caution">
    <text evidence="10">The sequence shown here is derived from an EMBL/GenBank/DDBJ whole genome shotgun (WGS) entry which is preliminary data.</text>
</comment>
<keyword evidence="4" id="KW-0479">Metal-binding</keyword>
<evidence type="ECO:0000256" key="6">
    <source>
        <dbReference type="SAM" id="Phobius"/>
    </source>
</evidence>
<dbReference type="GO" id="GO:0005886">
    <property type="term" value="C:plasma membrane"/>
    <property type="evidence" value="ECO:0007669"/>
    <property type="project" value="TreeGrafter"/>
</dbReference>
<dbReference type="PANTHER" id="PTHR45702">
    <property type="entry name" value="ADAM10/ADAM17 METALLOPEPTIDASE FAMILY MEMBER"/>
    <property type="match status" value="1"/>
</dbReference>
<feature type="chain" id="PRO_5022862904" description="Disintegrin and metalloproteinase domain-containing protein B" evidence="7">
    <location>
        <begin position="29"/>
        <end position="948"/>
    </location>
</feature>
<dbReference type="Gene3D" id="4.10.70.10">
    <property type="entry name" value="Disintegrin domain"/>
    <property type="match status" value="1"/>
</dbReference>
<keyword evidence="6" id="KW-0812">Transmembrane</keyword>
<dbReference type="GO" id="GO:0046872">
    <property type="term" value="F:metal ion binding"/>
    <property type="evidence" value="ECO:0007669"/>
    <property type="project" value="UniProtKB-KW"/>
</dbReference>
<feature type="compositionally biased region" description="Pro residues" evidence="5">
    <location>
        <begin position="920"/>
        <end position="929"/>
    </location>
</feature>
<keyword evidence="6" id="KW-1133">Transmembrane helix</keyword>
<protein>
    <recommendedName>
        <fullName evidence="3">Disintegrin and metalloproteinase domain-containing protein B</fullName>
    </recommendedName>
</protein>
<gene>
    <name evidence="10" type="ORF">DMC30DRAFT_95091</name>
</gene>
<keyword evidence="10" id="KW-0645">Protease</keyword>
<keyword evidence="11" id="KW-1185">Reference proteome</keyword>
<dbReference type="Pfam" id="PF13688">
    <property type="entry name" value="Reprolysin_5"/>
    <property type="match status" value="1"/>
</dbReference>
<reference evidence="10 11" key="1">
    <citation type="submission" date="2019-03" db="EMBL/GenBank/DDBJ databases">
        <title>Rhodosporidium diobovatum UCD-FST 08-225 genome sequencing, assembly, and annotation.</title>
        <authorList>
            <person name="Fakankun I.U."/>
            <person name="Fristensky B."/>
            <person name="Levin D.B."/>
        </authorList>
    </citation>
    <scope>NUCLEOTIDE SEQUENCE [LARGE SCALE GENOMIC DNA]</scope>
    <source>
        <strain evidence="10 11">UCD-FST 08-225</strain>
    </source>
</reference>
<feature type="region of interest" description="Disordered" evidence="5">
    <location>
        <begin position="871"/>
        <end position="948"/>
    </location>
</feature>
<keyword evidence="7" id="KW-0732">Signal</keyword>
<evidence type="ECO:0000256" key="3">
    <source>
        <dbReference type="ARBA" id="ARBA00074021"/>
    </source>
</evidence>
<evidence type="ECO:0000313" key="10">
    <source>
        <dbReference type="EMBL" id="TNY22940.1"/>
    </source>
</evidence>
<dbReference type="GO" id="GO:0006509">
    <property type="term" value="P:membrane protein ectodomain proteolysis"/>
    <property type="evidence" value="ECO:0007669"/>
    <property type="project" value="TreeGrafter"/>
</dbReference>
<evidence type="ECO:0000256" key="2">
    <source>
        <dbReference type="ARBA" id="ARBA00056552"/>
    </source>
</evidence>
<dbReference type="InterPro" id="IPR024079">
    <property type="entry name" value="MetalloPept_cat_dom_sf"/>
</dbReference>
<evidence type="ECO:0000256" key="1">
    <source>
        <dbReference type="ARBA" id="ARBA00023157"/>
    </source>
</evidence>
<evidence type="ECO:0000259" key="9">
    <source>
        <dbReference type="PROSITE" id="PS50215"/>
    </source>
</evidence>
<evidence type="ECO:0000259" key="8">
    <source>
        <dbReference type="PROSITE" id="PS50214"/>
    </source>
</evidence>
<name>A0A5C5G1E1_9BASI</name>
<dbReference type="OrthoDB" id="5951731at2759"/>
<dbReference type="PANTHER" id="PTHR45702:SF2">
    <property type="entry name" value="KUZBANIAN, ISOFORM A"/>
    <property type="match status" value="1"/>
</dbReference>
<dbReference type="PROSITE" id="PS50214">
    <property type="entry name" value="DISINTEGRIN_2"/>
    <property type="match status" value="1"/>
</dbReference>
<dbReference type="Gene3D" id="3.40.390.10">
    <property type="entry name" value="Collagenase (Catalytic Domain)"/>
    <property type="match status" value="1"/>
</dbReference>
<feature type="region of interest" description="Disordered" evidence="5">
    <location>
        <begin position="51"/>
        <end position="81"/>
    </location>
</feature>
<comment type="function">
    <text evidence="2">Probable zinc protease.</text>
</comment>
<evidence type="ECO:0000256" key="4">
    <source>
        <dbReference type="PROSITE-ProRule" id="PRU00276"/>
    </source>
</evidence>
<feature type="active site" evidence="4">
    <location>
        <position position="566"/>
    </location>
</feature>
<dbReference type="FunFam" id="4.10.70.10:FF:000003">
    <property type="entry name" value="Disintegrin and metalloproteinase domain-containing protein 17"/>
    <property type="match status" value="1"/>
</dbReference>
<dbReference type="GO" id="GO:0004222">
    <property type="term" value="F:metalloendopeptidase activity"/>
    <property type="evidence" value="ECO:0007669"/>
    <property type="project" value="InterPro"/>
</dbReference>
<proteinExistence type="predicted"/>
<dbReference type="STRING" id="5288.A0A5C5G1E1"/>
<feature type="binding site" evidence="4">
    <location>
        <position position="575"/>
    </location>
    <ligand>
        <name>Zn(2+)</name>
        <dbReference type="ChEBI" id="CHEBI:29105"/>
        <note>catalytic</note>
    </ligand>
</feature>
<sequence length="948" mass="100871">MRTSGAPSWVWQTLIASLPLLIAPRALAASQRPPALYEHALSHPQDLTFHVLPRSEPHPQPQLGKRDNRPRRPSLDSATPPQWDDRFLLSFLAHDGEPVTLALRPAANLVPAAGVRSVERWKDAESGEWRTAERVLDRAEMRAYEGWVVPEDADVDRWIREEIAGVMRPARAGAGWARIVLSSAQNDDDDAEGIVDDTPLKFQGTYEKDGEQFTVHSTERYLRTKDEVDPEPPLVTPRRRSRRAFGGADEDLLTLRHPSMVIVRESATMSPHERIAALQKRGLPLPDPATLPSADASSCSHDALPFNVDRAHPVYAAQYPQHSFSNSTSSWRSYLSGGAHVQPFSPADHVSNPFSPNSYRYVPTDRRSALWKRQGDDISGGSGTSSNFIGSIGDTSGCPKTAVVVFVGVASDCTYTQAYGSTDAAREQILTDFNSASALYQQSFNVSLGIVELAVMNSTCPSTSSEVDSSYPWNLPCATSGTSGSNIGVDLNTRLSIFSQWRGDKGGADGAGLWHLLTACQTSSEVGVAWLGQLCRVTASTNGGQTTSGTGVTAITRSEWQVIAHEIGHNFGAIHDCASGCSLSGSCCPLSTSTCNANADYIMSPVSEKNVSSFSPCSIGNVCSTLSNSLNTTCLATPGADGNPPVISLRSCGNGIVEAGEECDPGSDTDDTCCTSECRFAPGAVCDPRNSLCCTSQCQIAGNGTVCRPAVDERCDTAETCDGSSRECPADEYKNDGSSCGDGLSCATGVCTSRDQQCRNAGSSMGLTRACPTSASSTCSIICEDPSSSRSCVILDQSFRDGTRCGSSGRCRNGSCDAGSGLDQATGWYRDHLNIAIPVTIVVALIVIAIFAALIRCCCCRGRPVKGGVGAFKPGRGKSHSSRYATAAPMSQPSNGAWGGGGYYPPPPQQQQGYGGSYYAPPPGPPPTHPSSAYQGSFNHEPRNVLRR</sequence>
<feature type="binding site" evidence="4">
    <location>
        <position position="565"/>
    </location>
    <ligand>
        <name>Zn(2+)</name>
        <dbReference type="ChEBI" id="CHEBI:29105"/>
        <note>catalytic</note>
    </ligand>
</feature>
<evidence type="ECO:0000313" key="11">
    <source>
        <dbReference type="Proteomes" id="UP000311382"/>
    </source>
</evidence>